<accession>A0ABQ4MBF0</accession>
<gene>
    <name evidence="1" type="ORF">J42TS3_23480</name>
</gene>
<organism evidence="1 2">
    <name type="scientific">Paenibacillus vini</name>
    <dbReference type="NCBI Taxonomy" id="1476024"/>
    <lineage>
        <taxon>Bacteria</taxon>
        <taxon>Bacillati</taxon>
        <taxon>Bacillota</taxon>
        <taxon>Bacilli</taxon>
        <taxon>Bacillales</taxon>
        <taxon>Paenibacillaceae</taxon>
        <taxon>Paenibacillus</taxon>
    </lineage>
</organism>
<proteinExistence type="predicted"/>
<dbReference type="EMBL" id="BOSL01000006">
    <property type="protein sequence ID" value="GIP53313.1"/>
    <property type="molecule type" value="Genomic_DNA"/>
</dbReference>
<protein>
    <recommendedName>
        <fullName evidence="3">Phosphoglycerate mutase</fullName>
    </recommendedName>
</protein>
<comment type="caution">
    <text evidence="1">The sequence shown here is derived from an EMBL/GenBank/DDBJ whole genome shotgun (WGS) entry which is preliminary data.</text>
</comment>
<dbReference type="SUPFAM" id="SSF53254">
    <property type="entry name" value="Phosphoglycerate mutase-like"/>
    <property type="match status" value="1"/>
</dbReference>
<evidence type="ECO:0008006" key="3">
    <source>
        <dbReference type="Google" id="ProtNLM"/>
    </source>
</evidence>
<keyword evidence="2" id="KW-1185">Reference proteome</keyword>
<evidence type="ECO:0000313" key="1">
    <source>
        <dbReference type="EMBL" id="GIP53313.1"/>
    </source>
</evidence>
<dbReference type="Gene3D" id="3.40.50.1240">
    <property type="entry name" value="Phosphoglycerate mutase-like"/>
    <property type="match status" value="1"/>
</dbReference>
<dbReference type="Proteomes" id="UP000679992">
    <property type="component" value="Unassembled WGS sequence"/>
</dbReference>
<evidence type="ECO:0000313" key="2">
    <source>
        <dbReference type="Proteomes" id="UP000679992"/>
    </source>
</evidence>
<reference evidence="1 2" key="1">
    <citation type="submission" date="2021-03" db="EMBL/GenBank/DDBJ databases">
        <title>Antimicrobial resistance genes in bacteria isolated from Japanese honey, and their potential for conferring macrolide and lincosamide resistance in the American foulbrood pathogen Paenibacillus larvae.</title>
        <authorList>
            <person name="Okamoto M."/>
            <person name="Kumagai M."/>
            <person name="Kanamori H."/>
            <person name="Takamatsu D."/>
        </authorList>
    </citation>
    <scope>NUCLEOTIDE SEQUENCE [LARGE SCALE GENOMIC DNA]</scope>
    <source>
        <strain evidence="1 2">J42TS3</strain>
    </source>
</reference>
<name>A0ABQ4MBF0_9BACL</name>
<sequence length="47" mass="5481">MEIYLVRHAIKEKTIGDVPITKDGVKQAQLIAQYFKNILYLLYSQAR</sequence>
<dbReference type="InterPro" id="IPR029033">
    <property type="entry name" value="His_PPase_superfam"/>
</dbReference>